<name>A0ABV8CS91_9GAMM</name>
<feature type="transmembrane region" description="Helical" evidence="1">
    <location>
        <begin position="76"/>
        <end position="97"/>
    </location>
</feature>
<feature type="transmembrane region" description="Helical" evidence="1">
    <location>
        <begin position="251"/>
        <end position="277"/>
    </location>
</feature>
<evidence type="ECO:0008006" key="4">
    <source>
        <dbReference type="Google" id="ProtNLM"/>
    </source>
</evidence>
<feature type="transmembrane region" description="Helical" evidence="1">
    <location>
        <begin position="49"/>
        <end position="67"/>
    </location>
</feature>
<keyword evidence="1" id="KW-0472">Membrane</keyword>
<feature type="transmembrane region" description="Helical" evidence="1">
    <location>
        <begin position="374"/>
        <end position="392"/>
    </location>
</feature>
<evidence type="ECO:0000313" key="2">
    <source>
        <dbReference type="EMBL" id="MFC3915075.1"/>
    </source>
</evidence>
<evidence type="ECO:0000256" key="1">
    <source>
        <dbReference type="SAM" id="Phobius"/>
    </source>
</evidence>
<organism evidence="2 3">
    <name type="scientific">Pseudaeromonas sharmana</name>
    <dbReference type="NCBI Taxonomy" id="328412"/>
    <lineage>
        <taxon>Bacteria</taxon>
        <taxon>Pseudomonadati</taxon>
        <taxon>Pseudomonadota</taxon>
        <taxon>Gammaproteobacteria</taxon>
        <taxon>Aeromonadales</taxon>
        <taxon>Aeromonadaceae</taxon>
        <taxon>Pseudaeromonas</taxon>
    </lineage>
</organism>
<dbReference type="RefSeq" id="WP_377154730.1">
    <property type="nucleotide sequence ID" value="NZ_JBHSAF010000015.1"/>
</dbReference>
<feature type="transmembrane region" description="Helical" evidence="1">
    <location>
        <begin position="344"/>
        <end position="367"/>
    </location>
</feature>
<comment type="caution">
    <text evidence="2">The sequence shown here is derived from an EMBL/GenBank/DDBJ whole genome shotgun (WGS) entry which is preliminary data.</text>
</comment>
<feature type="transmembrane region" description="Helical" evidence="1">
    <location>
        <begin position="208"/>
        <end position="239"/>
    </location>
</feature>
<keyword evidence="3" id="KW-1185">Reference proteome</keyword>
<feature type="transmembrane region" description="Helical" evidence="1">
    <location>
        <begin position="103"/>
        <end position="123"/>
    </location>
</feature>
<dbReference type="EMBL" id="JBHSAF010000015">
    <property type="protein sequence ID" value="MFC3915075.1"/>
    <property type="molecule type" value="Genomic_DNA"/>
</dbReference>
<accession>A0ABV8CS91</accession>
<gene>
    <name evidence="2" type="ORF">ACFOSS_16655</name>
</gene>
<sequence length="425" mass="48016">MSGVDQNIDLYRIPSKIVYFLAVVLVTLGITLSSSDVFLILSLGGNIKPGQFLLFIPIALFALSVFVRDEILLPNTFLIFVFVFLYDFVFAFFSPYILKSVVYSGWFFFDLMLVFFFVNLSDVNKAKLHRIISDSYVLIAAFGLAQFILGILGIDILVAQWWLGVVPRINGLSYEPSYFSTFLLLGWGYYFWLNITNTPSVGFFGQKWSLFVITLAIVLSSSRMSIGIMLSFSLLTMFLSFFNKKITIPKYYWIGFFLIIVFVIYLVVSYPVLLAGLGIAEGSAHSADDRIFQQNGMIIVFLDNMWSGVGYGALSAYFAMNMGLSPAELSFESLKNFEGGNVLVQIYAAWGLLFGSLFLLSLFYHLLTASANQYARAVSIGLVLCFTALLLNQNVFRVYFWIALSLLMCLQGNCLKKIRLRRVRR</sequence>
<feature type="transmembrane region" description="Helical" evidence="1">
    <location>
        <begin position="398"/>
        <end position="415"/>
    </location>
</feature>
<protein>
    <recommendedName>
        <fullName evidence="4">O-antigen ligase-like membrane protein</fullName>
    </recommendedName>
</protein>
<feature type="transmembrane region" description="Helical" evidence="1">
    <location>
        <begin position="135"/>
        <end position="158"/>
    </location>
</feature>
<keyword evidence="1" id="KW-1133">Transmembrane helix</keyword>
<keyword evidence="1" id="KW-0812">Transmembrane</keyword>
<evidence type="ECO:0000313" key="3">
    <source>
        <dbReference type="Proteomes" id="UP001595692"/>
    </source>
</evidence>
<feature type="transmembrane region" description="Helical" evidence="1">
    <location>
        <begin position="178"/>
        <end position="196"/>
    </location>
</feature>
<proteinExistence type="predicted"/>
<reference evidence="3" key="1">
    <citation type="journal article" date="2019" name="Int. J. Syst. Evol. Microbiol.">
        <title>The Global Catalogue of Microorganisms (GCM) 10K type strain sequencing project: providing services to taxonomists for standard genome sequencing and annotation.</title>
        <authorList>
            <consortium name="The Broad Institute Genomics Platform"/>
            <consortium name="The Broad Institute Genome Sequencing Center for Infectious Disease"/>
            <person name="Wu L."/>
            <person name="Ma J."/>
        </authorList>
    </citation>
    <scope>NUCLEOTIDE SEQUENCE [LARGE SCALE GENOMIC DNA]</scope>
    <source>
        <strain evidence="3">CCUG 54939</strain>
    </source>
</reference>
<feature type="transmembrane region" description="Helical" evidence="1">
    <location>
        <begin position="298"/>
        <end position="324"/>
    </location>
</feature>
<dbReference type="Proteomes" id="UP001595692">
    <property type="component" value="Unassembled WGS sequence"/>
</dbReference>
<feature type="transmembrane region" description="Helical" evidence="1">
    <location>
        <begin position="17"/>
        <end position="43"/>
    </location>
</feature>